<protein>
    <recommendedName>
        <fullName evidence="4">DUF2812 domain-containing protein</fullName>
    </recommendedName>
</protein>
<accession>A0A1D7QV94</accession>
<proteinExistence type="predicted"/>
<keyword evidence="1" id="KW-0472">Membrane</keyword>
<evidence type="ECO:0000313" key="3">
    <source>
        <dbReference type="Proteomes" id="UP000094463"/>
    </source>
</evidence>
<evidence type="ECO:0000256" key="1">
    <source>
        <dbReference type="SAM" id="Phobius"/>
    </source>
</evidence>
<dbReference type="InterPro" id="IPR021359">
    <property type="entry name" value="DUF2812"/>
</dbReference>
<feature type="transmembrane region" description="Helical" evidence="1">
    <location>
        <begin position="154"/>
        <end position="177"/>
    </location>
</feature>
<dbReference type="Pfam" id="PF11193">
    <property type="entry name" value="DUF2812"/>
    <property type="match status" value="2"/>
</dbReference>
<dbReference type="AlphaFoldDB" id="A0A1D7QV94"/>
<dbReference type="EMBL" id="CP012502">
    <property type="protein sequence ID" value="AOM82931.1"/>
    <property type="molecule type" value="Genomic_DNA"/>
</dbReference>
<reference evidence="2 3" key="1">
    <citation type="submission" date="2015-08" db="EMBL/GenBank/DDBJ databases">
        <title>The complete genome sequence of Bacillus beveridgei MLTeJB.</title>
        <authorList>
            <person name="Hanson T.E."/>
            <person name="Mesa C."/>
            <person name="Basesman S.M."/>
            <person name="Oremland R.S."/>
        </authorList>
    </citation>
    <scope>NUCLEOTIDE SEQUENCE [LARGE SCALE GENOMIC DNA]</scope>
    <source>
        <strain evidence="2 3">MLTeJB</strain>
    </source>
</reference>
<dbReference type="STRING" id="632773.BBEV_1570"/>
<evidence type="ECO:0008006" key="4">
    <source>
        <dbReference type="Google" id="ProtNLM"/>
    </source>
</evidence>
<evidence type="ECO:0000313" key="2">
    <source>
        <dbReference type="EMBL" id="AOM82931.1"/>
    </source>
</evidence>
<name>A0A1D7QV94_9BACI</name>
<feature type="transmembrane region" description="Helical" evidence="1">
    <location>
        <begin position="328"/>
        <end position="345"/>
    </location>
</feature>
<dbReference type="KEGG" id="bbev:BBEV_1570"/>
<dbReference type="Proteomes" id="UP000094463">
    <property type="component" value="Chromosome"/>
</dbReference>
<sequence>MNITQSITRRRYLWSLHIHRTEKWLEAMAANGYHLQNFKGLLNGFQFHHGSPASGAFRIVYQKAFALPRAMKDDGWYTAASKGNWHVLRHDDFTAGESTDVVRDELIQRNNRIRTGWHIFFALVITSVFFQLSLFTVLFTSSNTVDVTVHTSPFWLITILFGLIQLGILILGLYSLFRIKEENHALARDMRYLTQEQADALDAAKSNHHATVRKWRPAWMSSPDRTEKWLEKYAEKGLILQKVTWAGIRFHFVQDSTTHAAYHVHFERTASPAFETVHYEAGWHPLFRTKSHTLKWTVFMQTYDPDRVAKPVFDTDPESIRRSARDLAFTRSALLGFLISLQFLTLWRTVNRLFRDAWTFQTMDMVLLTTALGLIILLLVDIIRCWRYYFRVRSDAS</sequence>
<feature type="transmembrane region" description="Helical" evidence="1">
    <location>
        <begin position="365"/>
        <end position="383"/>
    </location>
</feature>
<keyword evidence="3" id="KW-1185">Reference proteome</keyword>
<keyword evidence="1" id="KW-0812">Transmembrane</keyword>
<organism evidence="2 3">
    <name type="scientific">Salisediminibacterium beveridgei</name>
    <dbReference type="NCBI Taxonomy" id="632773"/>
    <lineage>
        <taxon>Bacteria</taxon>
        <taxon>Bacillati</taxon>
        <taxon>Bacillota</taxon>
        <taxon>Bacilli</taxon>
        <taxon>Bacillales</taxon>
        <taxon>Bacillaceae</taxon>
        <taxon>Salisediminibacterium</taxon>
    </lineage>
</organism>
<dbReference type="OrthoDB" id="8230517at2"/>
<feature type="transmembrane region" description="Helical" evidence="1">
    <location>
        <begin position="119"/>
        <end position="142"/>
    </location>
</feature>
<keyword evidence="1" id="KW-1133">Transmembrane helix</keyword>
<gene>
    <name evidence="2" type="ORF">BBEV_1570</name>
</gene>
<dbReference type="RefSeq" id="WP_069364966.1">
    <property type="nucleotide sequence ID" value="NZ_CP012502.1"/>
</dbReference>